<evidence type="ECO:0000313" key="5">
    <source>
        <dbReference type="Proteomes" id="UP000636800"/>
    </source>
</evidence>
<evidence type="ECO:0000313" key="3">
    <source>
        <dbReference type="EMBL" id="KAG0479507.1"/>
    </source>
</evidence>
<dbReference type="AlphaFoldDB" id="A0A835R3J9"/>
<accession>A0A835R3J9</accession>
<dbReference type="EMBL" id="JADCNM010000005">
    <property type="protein sequence ID" value="KAG0482061.1"/>
    <property type="molecule type" value="Genomic_DNA"/>
</dbReference>
<evidence type="ECO:0000256" key="1">
    <source>
        <dbReference type="SAM" id="MobiDB-lite"/>
    </source>
</evidence>
<protein>
    <recommendedName>
        <fullName evidence="7">SPRY domain-containing protein</fullName>
    </recommendedName>
</protein>
<dbReference type="InterPro" id="IPR043136">
    <property type="entry name" value="B30.2/SPRY_sf"/>
</dbReference>
<feature type="region of interest" description="Disordered" evidence="1">
    <location>
        <begin position="41"/>
        <end position="72"/>
    </location>
</feature>
<keyword evidence="2" id="KW-1133">Transmembrane helix</keyword>
<keyword evidence="2" id="KW-0472">Membrane</keyword>
<feature type="region of interest" description="Disordered" evidence="1">
    <location>
        <begin position="377"/>
        <end position="398"/>
    </location>
</feature>
<dbReference type="EMBL" id="JADCNL010000005">
    <property type="protein sequence ID" value="KAG0479507.1"/>
    <property type="molecule type" value="Genomic_DNA"/>
</dbReference>
<dbReference type="Gene3D" id="2.60.120.920">
    <property type="match status" value="1"/>
</dbReference>
<proteinExistence type="predicted"/>
<keyword evidence="2" id="KW-0812">Transmembrane</keyword>
<gene>
    <name evidence="4" type="ORF">HPP92_010145</name>
    <name evidence="3" type="ORF">HPP92_010365</name>
</gene>
<keyword evidence="5" id="KW-1185">Reference proteome</keyword>
<dbReference type="Proteomes" id="UP000639772">
    <property type="component" value="Unassembled WGS sequence"/>
</dbReference>
<dbReference type="PANTHER" id="PTHR12864">
    <property type="entry name" value="RAN BINDING PROTEIN 9-RELATED"/>
    <property type="match status" value="1"/>
</dbReference>
<comment type="caution">
    <text evidence="3">The sequence shown here is derived from an EMBL/GenBank/DDBJ whole genome shotgun (WGS) entry which is preliminary data.</text>
</comment>
<dbReference type="Proteomes" id="UP000636800">
    <property type="component" value="Chromosome 5"/>
</dbReference>
<evidence type="ECO:0008006" key="7">
    <source>
        <dbReference type="Google" id="ProtNLM"/>
    </source>
</evidence>
<dbReference type="SUPFAM" id="SSF49899">
    <property type="entry name" value="Concanavalin A-like lectins/glucanases"/>
    <property type="match status" value="1"/>
</dbReference>
<reference evidence="5 6" key="1">
    <citation type="journal article" date="2020" name="Nat. Food">
        <title>A phased Vanilla planifolia genome enables genetic improvement of flavour and production.</title>
        <authorList>
            <person name="Hasing T."/>
            <person name="Tang H."/>
            <person name="Brym M."/>
            <person name="Khazi F."/>
            <person name="Huang T."/>
            <person name="Chambers A.H."/>
        </authorList>
    </citation>
    <scope>NUCLEOTIDE SEQUENCE [LARGE SCALE GENOMIC DNA]</scope>
    <source>
        <tissue evidence="3">Leaf</tissue>
    </source>
</reference>
<evidence type="ECO:0000313" key="4">
    <source>
        <dbReference type="EMBL" id="KAG0482061.1"/>
    </source>
</evidence>
<dbReference type="InterPro" id="IPR013320">
    <property type="entry name" value="ConA-like_dom_sf"/>
</dbReference>
<dbReference type="OrthoDB" id="258495at2759"/>
<feature type="transmembrane region" description="Helical" evidence="2">
    <location>
        <begin position="6"/>
        <end position="26"/>
    </location>
</feature>
<organism evidence="3 5">
    <name type="scientific">Vanilla planifolia</name>
    <name type="common">Vanilla</name>
    <dbReference type="NCBI Taxonomy" id="51239"/>
    <lineage>
        <taxon>Eukaryota</taxon>
        <taxon>Viridiplantae</taxon>
        <taxon>Streptophyta</taxon>
        <taxon>Embryophyta</taxon>
        <taxon>Tracheophyta</taxon>
        <taxon>Spermatophyta</taxon>
        <taxon>Magnoliopsida</taxon>
        <taxon>Liliopsida</taxon>
        <taxon>Asparagales</taxon>
        <taxon>Orchidaceae</taxon>
        <taxon>Vanilloideae</taxon>
        <taxon>Vanilleae</taxon>
        <taxon>Vanilla</taxon>
    </lineage>
</organism>
<sequence>MKLWIKVIAGTIPAAAALLFAFLLLFRWHRRRHRQLLLVSPHSSNQSSEQSSFDGITSIRLSDKPSGNSRKSLRFHHLRHPSTPQSPHGQFNWEEHPRLVAEFLEIGRPRFSVADGGAPCETADGFWEIHTDSSELMQTVRLAPGPTNAGDESPSYSWAKTSLPLPGPDLKGGSFPQEAYFEITVLNLLPGNDLLAKDGESDRAKLIRKNSPSQDRNSAAGQRGISDVTLSLGLTNRASLACQSMPGTYPGSIGFNSDGSVFLDGRKLVFESEKAGWANVNQTIGCGYDPNTKKVFFTVDANLAHVIRCSSEAYGFPLFPVLATNANATLLVNMGQAPFKYAAANAIRSPNQSFLRQLPGEVGVGETTGVIEGGEWRASGRRSREQQRKSGSKRSTAFSDDIDAESDLFEIALSS</sequence>
<feature type="compositionally biased region" description="Low complexity" evidence="1">
    <location>
        <begin position="41"/>
        <end position="52"/>
    </location>
</feature>
<evidence type="ECO:0000256" key="2">
    <source>
        <dbReference type="SAM" id="Phobius"/>
    </source>
</evidence>
<dbReference type="InterPro" id="IPR050618">
    <property type="entry name" value="Ubq-SigPath_Reg"/>
</dbReference>
<evidence type="ECO:0000313" key="6">
    <source>
        <dbReference type="Proteomes" id="UP000639772"/>
    </source>
</evidence>
<name>A0A835R3J9_VANPL</name>